<evidence type="ECO:0000256" key="1">
    <source>
        <dbReference type="ARBA" id="ARBA00008839"/>
    </source>
</evidence>
<protein>
    <submittedName>
        <fullName evidence="3">Uncharacterized protein</fullName>
    </submittedName>
</protein>
<evidence type="ECO:0000313" key="3">
    <source>
        <dbReference type="EMBL" id="KAL0961736.1"/>
    </source>
</evidence>
<name>A0ABD0W9P0_UMBPY</name>
<dbReference type="PANTHER" id="PTHR12353:SF4">
    <property type="entry name" value="DISKS LARGE-ASSOCIATED PROTEIN 3"/>
    <property type="match status" value="1"/>
</dbReference>
<comment type="similarity">
    <text evidence="1">Belongs to the SAPAP family.</text>
</comment>
<dbReference type="AlphaFoldDB" id="A0ABD0W9P0"/>
<organism evidence="3 4">
    <name type="scientific">Umbra pygmaea</name>
    <name type="common">Eastern mudminnow</name>
    <dbReference type="NCBI Taxonomy" id="75934"/>
    <lineage>
        <taxon>Eukaryota</taxon>
        <taxon>Metazoa</taxon>
        <taxon>Chordata</taxon>
        <taxon>Craniata</taxon>
        <taxon>Vertebrata</taxon>
        <taxon>Euteleostomi</taxon>
        <taxon>Actinopterygii</taxon>
        <taxon>Neopterygii</taxon>
        <taxon>Teleostei</taxon>
        <taxon>Protacanthopterygii</taxon>
        <taxon>Esociformes</taxon>
        <taxon>Umbridae</taxon>
        <taxon>Umbra</taxon>
    </lineage>
</organism>
<accession>A0ABD0W9P0</accession>
<feature type="compositionally biased region" description="Low complexity" evidence="2">
    <location>
        <begin position="79"/>
        <end position="94"/>
    </location>
</feature>
<proteinExistence type="inferred from homology"/>
<evidence type="ECO:0000313" key="4">
    <source>
        <dbReference type="Proteomes" id="UP001557470"/>
    </source>
</evidence>
<comment type="caution">
    <text evidence="3">The sequence shown here is derived from an EMBL/GenBank/DDBJ whole genome shotgun (WGS) entry which is preliminary data.</text>
</comment>
<evidence type="ECO:0000256" key="2">
    <source>
        <dbReference type="SAM" id="MobiDB-lite"/>
    </source>
</evidence>
<feature type="region of interest" description="Disordered" evidence="2">
    <location>
        <begin position="130"/>
        <end position="160"/>
    </location>
</feature>
<dbReference type="PANTHER" id="PTHR12353">
    <property type="entry name" value="DISKS LARGE-ASSOCIATED PROTEIN DAP SAP90/PSD-95-ASSOCIATED PROTEIN"/>
    <property type="match status" value="1"/>
</dbReference>
<feature type="region of interest" description="Disordered" evidence="2">
    <location>
        <begin position="54"/>
        <end position="116"/>
    </location>
</feature>
<sequence length="160" mass="17415">MFGEMESQAVEALDLPGCFRTRSHSYVRAIQAGCSQDDDCLSVFSMSGPQGTIKGAAVFPHRRGGPPPLPPRMSKPLISARAQAQSSSESNQEAYFQNTGQPVLGRPRQQHSNSVDLGITDVVVSGRKLQGRGSLLHRDQPRSRPLPPVLQLSREPGRRT</sequence>
<gene>
    <name evidence="3" type="ORF">UPYG_G00331070</name>
</gene>
<dbReference type="EMBL" id="JAGEUA010000011">
    <property type="protein sequence ID" value="KAL0961736.1"/>
    <property type="molecule type" value="Genomic_DNA"/>
</dbReference>
<reference evidence="3 4" key="1">
    <citation type="submission" date="2024-06" db="EMBL/GenBank/DDBJ databases">
        <authorList>
            <person name="Pan Q."/>
            <person name="Wen M."/>
            <person name="Jouanno E."/>
            <person name="Zahm M."/>
            <person name="Klopp C."/>
            <person name="Cabau C."/>
            <person name="Louis A."/>
            <person name="Berthelot C."/>
            <person name="Parey E."/>
            <person name="Roest Crollius H."/>
            <person name="Montfort J."/>
            <person name="Robinson-Rechavi M."/>
            <person name="Bouchez O."/>
            <person name="Lampietro C."/>
            <person name="Lopez Roques C."/>
            <person name="Donnadieu C."/>
            <person name="Postlethwait J."/>
            <person name="Bobe J."/>
            <person name="Verreycken H."/>
            <person name="Guiguen Y."/>
        </authorList>
    </citation>
    <scope>NUCLEOTIDE SEQUENCE [LARGE SCALE GENOMIC DNA]</scope>
    <source>
        <strain evidence="3">Up_M1</strain>
        <tissue evidence="3">Testis</tissue>
    </source>
</reference>
<dbReference type="Proteomes" id="UP001557470">
    <property type="component" value="Unassembled WGS sequence"/>
</dbReference>
<dbReference type="InterPro" id="IPR005026">
    <property type="entry name" value="SAPAP"/>
</dbReference>
<keyword evidence="4" id="KW-1185">Reference proteome</keyword>